<comment type="caution">
    <text evidence="11">Lacks conserved residue(s) required for the propagation of feature annotation.</text>
</comment>
<dbReference type="PANTHER" id="PTHR11538:SF40">
    <property type="entry name" value="PHENYLALANINE--TRNA LIGASE ALPHA SUBUNIT"/>
    <property type="match status" value="1"/>
</dbReference>
<keyword evidence="8 11" id="KW-0460">Magnesium</keyword>
<evidence type="ECO:0000256" key="10">
    <source>
        <dbReference type="ARBA" id="ARBA00023146"/>
    </source>
</evidence>
<dbReference type="NCBIfam" id="NF003210">
    <property type="entry name" value="PRK04172.1"/>
    <property type="match status" value="1"/>
</dbReference>
<dbReference type="GO" id="GO:0005737">
    <property type="term" value="C:cytoplasm"/>
    <property type="evidence" value="ECO:0007669"/>
    <property type="project" value="UniProtKB-SubCell"/>
</dbReference>
<evidence type="ECO:0000256" key="1">
    <source>
        <dbReference type="ARBA" id="ARBA00004496"/>
    </source>
</evidence>
<comment type="similarity">
    <text evidence="2 11">Belongs to the class-II aminoacyl-tRNA synthetase family. Phe-tRNA synthetase alpha subunit type 2 subfamily.</text>
</comment>
<name>B1YCL8_PYRNV</name>
<evidence type="ECO:0000256" key="3">
    <source>
        <dbReference type="ARBA" id="ARBA00022490"/>
    </source>
</evidence>
<dbReference type="STRING" id="444157.Tneu_0592"/>
<evidence type="ECO:0000313" key="14">
    <source>
        <dbReference type="Proteomes" id="UP000001694"/>
    </source>
</evidence>
<gene>
    <name evidence="11" type="primary">pheS</name>
    <name evidence="13" type="ordered locus">Tneu_0592</name>
</gene>
<keyword evidence="10 11" id="KW-0030">Aminoacyl-tRNA synthetase</keyword>
<comment type="catalytic activity">
    <reaction evidence="11">
        <text>tRNA(Phe) + L-phenylalanine + ATP = L-phenylalanyl-tRNA(Phe) + AMP + diphosphate + H(+)</text>
        <dbReference type="Rhea" id="RHEA:19413"/>
        <dbReference type="Rhea" id="RHEA-COMP:9668"/>
        <dbReference type="Rhea" id="RHEA-COMP:9699"/>
        <dbReference type="ChEBI" id="CHEBI:15378"/>
        <dbReference type="ChEBI" id="CHEBI:30616"/>
        <dbReference type="ChEBI" id="CHEBI:33019"/>
        <dbReference type="ChEBI" id="CHEBI:58095"/>
        <dbReference type="ChEBI" id="CHEBI:78442"/>
        <dbReference type="ChEBI" id="CHEBI:78531"/>
        <dbReference type="ChEBI" id="CHEBI:456215"/>
        <dbReference type="EC" id="6.1.1.20"/>
    </reaction>
</comment>
<dbReference type="InterPro" id="IPR022917">
    <property type="entry name" value="Phe_tRNA_ligase_alpha_bac/arc"/>
</dbReference>
<keyword evidence="6 11" id="KW-0547">Nucleotide-binding</keyword>
<feature type="binding site" evidence="11">
    <location>
        <position position="425"/>
    </location>
    <ligand>
        <name>L-phenylalanine</name>
        <dbReference type="ChEBI" id="CHEBI:58095"/>
    </ligand>
</feature>
<dbReference type="GO" id="GO:0000287">
    <property type="term" value="F:magnesium ion binding"/>
    <property type="evidence" value="ECO:0007669"/>
    <property type="project" value="UniProtKB-UniRule"/>
</dbReference>
<comment type="subcellular location">
    <subcellularLocation>
        <location evidence="1 11">Cytoplasm</location>
    </subcellularLocation>
</comment>
<dbReference type="InterPro" id="IPR006195">
    <property type="entry name" value="aa-tRNA-synth_II"/>
</dbReference>
<dbReference type="AlphaFoldDB" id="B1YCL8"/>
<dbReference type="Proteomes" id="UP000001694">
    <property type="component" value="Chromosome"/>
</dbReference>
<dbReference type="SUPFAM" id="SSF55681">
    <property type="entry name" value="Class II aaRS and biotin synthetases"/>
    <property type="match status" value="1"/>
</dbReference>
<dbReference type="Gene3D" id="1.10.10.10">
    <property type="entry name" value="Winged helix-like DNA-binding domain superfamily/Winged helix DNA-binding domain"/>
    <property type="match status" value="1"/>
</dbReference>
<dbReference type="InterPro" id="IPR002319">
    <property type="entry name" value="Phenylalanyl-tRNA_Synthase"/>
</dbReference>
<dbReference type="GO" id="GO:0005524">
    <property type="term" value="F:ATP binding"/>
    <property type="evidence" value="ECO:0007669"/>
    <property type="project" value="UniProtKB-UniRule"/>
</dbReference>
<evidence type="ECO:0000256" key="7">
    <source>
        <dbReference type="ARBA" id="ARBA00022840"/>
    </source>
</evidence>
<reference evidence="13" key="1">
    <citation type="submission" date="2008-03" db="EMBL/GenBank/DDBJ databases">
        <title>Complete sequence of Thermoproteus neutrophilus V24Sta.</title>
        <authorList>
            <consortium name="US DOE Joint Genome Institute"/>
            <person name="Copeland A."/>
            <person name="Lucas S."/>
            <person name="Lapidus A."/>
            <person name="Glavina del Rio T."/>
            <person name="Dalin E."/>
            <person name="Tice H."/>
            <person name="Bruce D."/>
            <person name="Goodwin L."/>
            <person name="Pitluck S."/>
            <person name="Sims D."/>
            <person name="Brettin T."/>
            <person name="Detter J.C."/>
            <person name="Han C."/>
            <person name="Kuske C.R."/>
            <person name="Schmutz J."/>
            <person name="Larimer F."/>
            <person name="Land M."/>
            <person name="Hauser L."/>
            <person name="Kyrpides N."/>
            <person name="Mikhailova N."/>
            <person name="Biddle J.F."/>
            <person name="Zhang Z."/>
            <person name="Fitz-Gibbon S.T."/>
            <person name="Lowe T.M."/>
            <person name="Saltikov C."/>
            <person name="House C.H."/>
            <person name="Richardson P."/>
        </authorList>
    </citation>
    <scope>NUCLEOTIDE SEQUENCE [LARGE SCALE GENOMIC DNA]</scope>
    <source>
        <strain evidence="13">V24Sta</strain>
    </source>
</reference>
<keyword evidence="3 11" id="KW-0963">Cytoplasm</keyword>
<feature type="domain" description="Aminoacyl-transfer RNA synthetases class-II family profile" evidence="12">
    <location>
        <begin position="233"/>
        <end position="468"/>
    </location>
</feature>
<dbReference type="HOGENOM" id="CLU_025086_2_2_2"/>
<feature type="binding site" evidence="11">
    <location>
        <begin position="360"/>
        <end position="362"/>
    </location>
    <ligand>
        <name>L-phenylalanine</name>
        <dbReference type="ChEBI" id="CHEBI:58095"/>
    </ligand>
</feature>
<dbReference type="PROSITE" id="PS50862">
    <property type="entry name" value="AA_TRNA_LIGASE_II"/>
    <property type="match status" value="1"/>
</dbReference>
<sequence>MLLQTPVALVPQQIYEILRRAPAWRPLEEVAREMGVAPESLMRYVEEARARGLLQVERRTAESYELTEEGRRRAEEGLPEYKLLKAARCEGGLCVADLAQPEADLALANLAKLGVRPRGRRLELDEETYRRLLAAVEERQRLLASIDKAPPEVLQEFARRKLVKKVEKTAVYVKAAVPPEAVKPAEVKTALTAEDIASGRWRSYTLKPFDLSIEPPEHPGPVPHFFNEFLDYVREVMVGLGFEEARGPVLEVEFWNFDALFQAQDHPAREVHDTFYVRWEGPLERPPPELMDAVGKIHEERWRYRWDPNKALNPVLRTQTTATTIRALAERGDGEYKVFTIGRVFRPEKLDPKHSMEFHQLDGIVVGPGLTFKHLLGQLEQIAKALGMAKVKFRPAYFPFTSPSVEVYAEHPKLGWVEFGGAGIFRPEVTEPLGVRKSRVLAWGWGLDRIAMIILGIDDIRELFTKDPERLREYYSRWARYRRSAAAAGGRYTL</sequence>
<dbReference type="HAMAP" id="MF_00282">
    <property type="entry name" value="Phe_tRNA_synth_alpha2"/>
    <property type="match status" value="1"/>
</dbReference>
<organism evidence="13 14">
    <name type="scientific">Pyrobaculum neutrophilum (strain DSM 2338 / JCM 9278 / NBRC 100436 / V24Sta)</name>
    <name type="common">Thermoproteus neutrophilus</name>
    <dbReference type="NCBI Taxonomy" id="444157"/>
    <lineage>
        <taxon>Archaea</taxon>
        <taxon>Thermoproteota</taxon>
        <taxon>Thermoprotei</taxon>
        <taxon>Thermoproteales</taxon>
        <taxon>Thermoproteaceae</taxon>
        <taxon>Pyrobaculum</taxon>
    </lineage>
</organism>
<dbReference type="KEGG" id="tne:Tneu_0592"/>
<dbReference type="InterPro" id="IPR036388">
    <property type="entry name" value="WH-like_DNA-bd_sf"/>
</dbReference>
<protein>
    <recommendedName>
        <fullName evidence="11">Phenylalanine--tRNA ligase alpha subunit</fullName>
        <ecNumber evidence="11">6.1.1.20</ecNumber>
    </recommendedName>
    <alternativeName>
        <fullName evidence="11">Phenylalanyl-tRNA synthetase alpha subunit</fullName>
        <shortName evidence="11">PheRS</shortName>
    </alternativeName>
</protein>
<evidence type="ECO:0000259" key="12">
    <source>
        <dbReference type="PROSITE" id="PS50862"/>
    </source>
</evidence>
<keyword evidence="5 11" id="KW-0479">Metal-binding</keyword>
<keyword evidence="4 11" id="KW-0436">Ligase</keyword>
<dbReference type="GO" id="GO:0006432">
    <property type="term" value="P:phenylalanyl-tRNA aminoacylation"/>
    <property type="evidence" value="ECO:0007669"/>
    <property type="project" value="UniProtKB-UniRule"/>
</dbReference>
<evidence type="ECO:0000256" key="2">
    <source>
        <dbReference type="ARBA" id="ARBA00006703"/>
    </source>
</evidence>
<dbReference type="Pfam" id="PF01409">
    <property type="entry name" value="tRNA-synt_2d"/>
    <property type="match status" value="1"/>
</dbReference>
<dbReference type="InterPro" id="IPR004529">
    <property type="entry name" value="Phe-tRNA-synth_IIc_asu"/>
</dbReference>
<dbReference type="EC" id="6.1.1.20" evidence="11"/>
<keyword evidence="9 11" id="KW-0648">Protein biosynthesis</keyword>
<evidence type="ECO:0000256" key="5">
    <source>
        <dbReference type="ARBA" id="ARBA00022723"/>
    </source>
</evidence>
<dbReference type="InterPro" id="IPR045864">
    <property type="entry name" value="aa-tRNA-synth_II/BPL/LPL"/>
</dbReference>
<dbReference type="Gene3D" id="3.30.930.10">
    <property type="entry name" value="Bira Bifunctional Protein, Domain 2"/>
    <property type="match status" value="1"/>
</dbReference>
<feature type="binding site" evidence="11">
    <location>
        <position position="321"/>
    </location>
    <ligand>
        <name>L-phenylalanine</name>
        <dbReference type="ChEBI" id="CHEBI:58095"/>
    </ligand>
</feature>
<keyword evidence="14" id="KW-1185">Reference proteome</keyword>
<evidence type="ECO:0000256" key="9">
    <source>
        <dbReference type="ARBA" id="ARBA00022917"/>
    </source>
</evidence>
<accession>B1YCL8</accession>
<evidence type="ECO:0000313" key="13">
    <source>
        <dbReference type="EMBL" id="ACB39531.1"/>
    </source>
</evidence>
<comment type="cofactor">
    <cofactor evidence="11">
        <name>Mg(2+)</name>
        <dbReference type="ChEBI" id="CHEBI:18420"/>
    </cofactor>
    <text evidence="11">Binds 2 magnesium ions per tetramer.</text>
</comment>
<feature type="binding site" evidence="11">
    <location>
        <position position="400"/>
    </location>
    <ligand>
        <name>L-phenylalanine</name>
        <dbReference type="ChEBI" id="CHEBI:58095"/>
    </ligand>
</feature>
<evidence type="ECO:0000256" key="6">
    <source>
        <dbReference type="ARBA" id="ARBA00022741"/>
    </source>
</evidence>
<dbReference type="PANTHER" id="PTHR11538">
    <property type="entry name" value="PHENYLALANYL-TRNA SYNTHETASE"/>
    <property type="match status" value="1"/>
</dbReference>
<dbReference type="GO" id="GO:0004826">
    <property type="term" value="F:phenylalanine-tRNA ligase activity"/>
    <property type="evidence" value="ECO:0007669"/>
    <property type="project" value="UniProtKB-UniRule"/>
</dbReference>
<dbReference type="eggNOG" id="arCOG00410">
    <property type="taxonomic scope" value="Archaea"/>
</dbReference>
<evidence type="ECO:0000256" key="11">
    <source>
        <dbReference type="HAMAP-Rule" id="MF_00282"/>
    </source>
</evidence>
<proteinExistence type="inferred from homology"/>
<dbReference type="NCBIfam" id="TIGR00468">
    <property type="entry name" value="pheS"/>
    <property type="match status" value="1"/>
</dbReference>
<dbReference type="CDD" id="cd00496">
    <property type="entry name" value="PheRS_alpha_core"/>
    <property type="match status" value="1"/>
</dbReference>
<keyword evidence="7 11" id="KW-0067">ATP-binding</keyword>
<dbReference type="EMBL" id="CP001014">
    <property type="protein sequence ID" value="ACB39531.1"/>
    <property type="molecule type" value="Genomic_DNA"/>
</dbReference>
<evidence type="ECO:0000256" key="8">
    <source>
        <dbReference type="ARBA" id="ARBA00022842"/>
    </source>
</evidence>
<evidence type="ECO:0000256" key="4">
    <source>
        <dbReference type="ARBA" id="ARBA00022598"/>
    </source>
</evidence>
<dbReference type="GO" id="GO:0000049">
    <property type="term" value="F:tRNA binding"/>
    <property type="evidence" value="ECO:0007669"/>
    <property type="project" value="InterPro"/>
</dbReference>
<comment type="subunit">
    <text evidence="11">Tetramer of two alpha and two beta subunits.</text>
</comment>